<evidence type="ECO:0000313" key="3">
    <source>
        <dbReference type="Proteomes" id="UP001444661"/>
    </source>
</evidence>
<dbReference type="SUPFAM" id="SSF57701">
    <property type="entry name" value="Zn2/Cys6 DNA-binding domain"/>
    <property type="match status" value="1"/>
</dbReference>
<comment type="caution">
    <text evidence="2">The sequence shown here is derived from an EMBL/GenBank/DDBJ whole genome shotgun (WGS) entry which is preliminary data.</text>
</comment>
<sequence>MSAVASSPEVPKAAQAAAHGRQNPHSTMPDFACLRCESKGMKCDFTKFKIEGDLDPMCVRCVRAGAKYCIKQRLPQPGGDEWRMIYIDPRVGDDYDREEVFAMIDDYLSGPKTYTFDGTPCRAKDVNGWAFPAWPQADRFAQLEKPEKKEGEPAAPTKEGSAAAKPSAEQQRQQREKRRKKLTQRERAADDWVESADQSWGKVLPARINKSKTQIPALKTTVAVQKAQHDLEWDALCDSLEAQGLTPPSPEEKPELETAETAILRANLRNYPARRTHLTQNLKVMRSVAKDK</sequence>
<dbReference type="InterPro" id="IPR036864">
    <property type="entry name" value="Zn2-C6_fun-type_DNA-bd_sf"/>
</dbReference>
<feature type="region of interest" description="Disordered" evidence="1">
    <location>
        <begin position="145"/>
        <end position="195"/>
    </location>
</feature>
<accession>A0ABR1UBP4</accession>
<evidence type="ECO:0000256" key="1">
    <source>
        <dbReference type="SAM" id="MobiDB-lite"/>
    </source>
</evidence>
<feature type="region of interest" description="Disordered" evidence="1">
    <location>
        <begin position="1"/>
        <end position="25"/>
    </location>
</feature>
<keyword evidence="3" id="KW-1185">Reference proteome</keyword>
<reference evidence="2 3" key="1">
    <citation type="submission" date="2023-01" db="EMBL/GenBank/DDBJ databases">
        <title>Analysis of 21 Apiospora genomes using comparative genomics revels a genus with tremendous synthesis potential of carbohydrate active enzymes and secondary metabolites.</title>
        <authorList>
            <person name="Sorensen T."/>
        </authorList>
    </citation>
    <scope>NUCLEOTIDE SEQUENCE [LARGE SCALE GENOMIC DNA]</scope>
    <source>
        <strain evidence="2 3">CBS 33761</strain>
    </source>
</reference>
<evidence type="ECO:0008006" key="4">
    <source>
        <dbReference type="Google" id="ProtNLM"/>
    </source>
</evidence>
<protein>
    <recommendedName>
        <fullName evidence="4">Zn(2)-C6 fungal-type domain-containing protein</fullName>
    </recommendedName>
</protein>
<gene>
    <name evidence="2" type="ORF">PG993_000732</name>
</gene>
<organism evidence="2 3">
    <name type="scientific">Apiospora rasikravindrae</name>
    <dbReference type="NCBI Taxonomy" id="990691"/>
    <lineage>
        <taxon>Eukaryota</taxon>
        <taxon>Fungi</taxon>
        <taxon>Dikarya</taxon>
        <taxon>Ascomycota</taxon>
        <taxon>Pezizomycotina</taxon>
        <taxon>Sordariomycetes</taxon>
        <taxon>Xylariomycetidae</taxon>
        <taxon>Amphisphaeriales</taxon>
        <taxon>Apiosporaceae</taxon>
        <taxon>Apiospora</taxon>
    </lineage>
</organism>
<dbReference type="EMBL" id="JAQQWK010000001">
    <property type="protein sequence ID" value="KAK8055505.1"/>
    <property type="molecule type" value="Genomic_DNA"/>
</dbReference>
<name>A0ABR1UBP4_9PEZI</name>
<proteinExistence type="predicted"/>
<dbReference type="Proteomes" id="UP001444661">
    <property type="component" value="Unassembled WGS sequence"/>
</dbReference>
<evidence type="ECO:0000313" key="2">
    <source>
        <dbReference type="EMBL" id="KAK8055505.1"/>
    </source>
</evidence>